<reference evidence="1 2" key="1">
    <citation type="journal article" date="2011" name="Genome Biol.">
        <title>Comparative genome sequence analysis underscores mycoparasitism as the ancestral life style of Trichoderma.</title>
        <authorList>
            <person name="Kubicek C.P."/>
            <person name="Herrera-Estrella A."/>
            <person name="Seidl-Seiboth V."/>
            <person name="Martinez D.A."/>
            <person name="Druzhinina I.S."/>
            <person name="Thon M."/>
            <person name="Zeilinger S."/>
            <person name="Casas-Flores S."/>
            <person name="Horwitz B.A."/>
            <person name="Mukherjee P.K."/>
            <person name="Mukherjee M."/>
            <person name="Kredics L."/>
            <person name="Alcaraz L.D."/>
            <person name="Aerts A."/>
            <person name="Antal Z."/>
            <person name="Atanasova L."/>
            <person name="Cervantes-Badillo M.G."/>
            <person name="Challacombe J."/>
            <person name="Chertkov O."/>
            <person name="McCluskey K."/>
            <person name="Coulpier F."/>
            <person name="Deshpande N."/>
            <person name="von Doehren H."/>
            <person name="Ebbole D.J."/>
            <person name="Esquivel-Naranjo E.U."/>
            <person name="Fekete E."/>
            <person name="Flipphi M."/>
            <person name="Glaser F."/>
            <person name="Gomez-Rodriguez E.Y."/>
            <person name="Gruber S."/>
            <person name="Han C."/>
            <person name="Henrissat B."/>
            <person name="Hermosa R."/>
            <person name="Hernandez-Onate M."/>
            <person name="Karaffa L."/>
            <person name="Kosti I."/>
            <person name="Le Crom S."/>
            <person name="Lindquist E."/>
            <person name="Lucas S."/>
            <person name="Luebeck M."/>
            <person name="Luebeck P.S."/>
            <person name="Margeot A."/>
            <person name="Metz B."/>
            <person name="Misra M."/>
            <person name="Nevalainen H."/>
            <person name="Omann M."/>
            <person name="Packer N."/>
            <person name="Perrone G."/>
            <person name="Uresti-Rivera E.E."/>
            <person name="Salamov A."/>
            <person name="Schmoll M."/>
            <person name="Seiboth B."/>
            <person name="Shapiro H."/>
            <person name="Sukno S."/>
            <person name="Tamayo-Ramos J.A."/>
            <person name="Tisch D."/>
            <person name="Wiest A."/>
            <person name="Wilkinson H.H."/>
            <person name="Zhang M."/>
            <person name="Coutinho P.M."/>
            <person name="Kenerley C.M."/>
            <person name="Monte E."/>
            <person name="Baker S.E."/>
            <person name="Grigoriev I.V."/>
        </authorList>
    </citation>
    <scope>NUCLEOTIDE SEQUENCE [LARGE SCALE GENOMIC DNA]</scope>
    <source>
        <strain evidence="2">Gv29-8 / FGSC 10586</strain>
    </source>
</reference>
<sequence length="380" mass="43492">MSSTLPDQLVSLNTIIYLGYDDDKASEIWNKWTAQAPGDPVPELVSVPPFELKFVDFIIDYSHSCHDDLDADSGDDTKWHEVMDRYGINEDTQRALMDPAFRQVRLTETCQYWIRDTIELRYEALKEVREKDQDIERASTSHDMSGGEAGYRSALEVSQDTAMSEVALCSTNAPGTFTLYRGMDKSRLKKLFDRNGNLDNIQRLISQPPTDFCGREAAYYFVADRDIAIQYAFFAKRRSDASSPVVVHAAFQNSAIECLSEVEIQRVYWPSEEWQSLIFLSRKAQRLPTDLRKFKRAALIIGTIAGKPNTCYVNMSSHVDITEEFLFKNTGENEGFGQNAVQYVFRNEEGEELLEKAEIKVYPITTTEFSEWYRNAQGRS</sequence>
<organism evidence="1 2">
    <name type="scientific">Hypocrea virens (strain Gv29-8 / FGSC 10586)</name>
    <name type="common">Gliocladium virens</name>
    <name type="synonym">Trichoderma virens</name>
    <dbReference type="NCBI Taxonomy" id="413071"/>
    <lineage>
        <taxon>Eukaryota</taxon>
        <taxon>Fungi</taxon>
        <taxon>Dikarya</taxon>
        <taxon>Ascomycota</taxon>
        <taxon>Pezizomycotina</taxon>
        <taxon>Sordariomycetes</taxon>
        <taxon>Hypocreomycetidae</taxon>
        <taxon>Hypocreales</taxon>
        <taxon>Hypocreaceae</taxon>
        <taxon>Trichoderma</taxon>
    </lineage>
</organism>
<dbReference type="STRING" id="413071.G9N5X5"/>
<dbReference type="AlphaFoldDB" id="G9N5X5"/>
<keyword evidence="2" id="KW-1185">Reference proteome</keyword>
<dbReference type="VEuPathDB" id="FungiDB:TRIVIDRAFT_44976"/>
<dbReference type="HOGENOM" id="CLU_049785_0_0_1"/>
<dbReference type="GeneID" id="25794369"/>
<dbReference type="Proteomes" id="UP000007115">
    <property type="component" value="Unassembled WGS sequence"/>
</dbReference>
<gene>
    <name evidence="1" type="ORF">TRIVIDRAFT_44976</name>
</gene>
<dbReference type="OrthoDB" id="5429780at2759"/>
<proteinExistence type="predicted"/>
<evidence type="ECO:0000313" key="1">
    <source>
        <dbReference type="EMBL" id="EHK18166.1"/>
    </source>
</evidence>
<dbReference type="OMA" id="WLSHETA"/>
<evidence type="ECO:0000313" key="2">
    <source>
        <dbReference type="Proteomes" id="UP000007115"/>
    </source>
</evidence>
<dbReference type="EMBL" id="ABDF02000087">
    <property type="protein sequence ID" value="EHK18166.1"/>
    <property type="molecule type" value="Genomic_DNA"/>
</dbReference>
<protein>
    <submittedName>
        <fullName evidence="1">Uncharacterized protein</fullName>
    </submittedName>
</protein>
<name>G9N5X5_HYPVG</name>
<dbReference type="RefSeq" id="XP_013952363.1">
    <property type="nucleotide sequence ID" value="XM_014096888.1"/>
</dbReference>
<comment type="caution">
    <text evidence="1">The sequence shown here is derived from an EMBL/GenBank/DDBJ whole genome shotgun (WGS) entry which is preliminary data.</text>
</comment>
<dbReference type="eggNOG" id="ENOG502SPYJ">
    <property type="taxonomic scope" value="Eukaryota"/>
</dbReference>
<accession>G9N5X5</accession>
<dbReference type="InParanoid" id="G9N5X5"/>